<protein>
    <submittedName>
        <fullName evidence="2">Uncharacterized protein</fullName>
    </submittedName>
</protein>
<evidence type="ECO:0000313" key="2">
    <source>
        <dbReference type="WBParaSite" id="PSU_v2.g12382.t1"/>
    </source>
</evidence>
<accession>A0A914XZJ4</accession>
<reference evidence="2" key="1">
    <citation type="submission" date="2022-11" db="UniProtKB">
        <authorList>
            <consortium name="WormBaseParasite"/>
        </authorList>
    </citation>
    <scope>IDENTIFICATION</scope>
</reference>
<sequence length="141" mass="16364">MSRKLNYVKGIIRDDEPVCIDDIISQIPNATSVEISESTFTDTSYAALASLNHKAKLSNIIFRNINTVLFFDLELFTDFILKNADDDCNFGFEFKLYPGNDDMIREINERFKRVEANFHKYINAVLEQRAFAKSFFRLKVC</sequence>
<dbReference type="AlphaFoldDB" id="A0A914XZJ4"/>
<dbReference type="WBParaSite" id="PSU_v2.g12382.t1">
    <property type="protein sequence ID" value="PSU_v2.g12382.t1"/>
    <property type="gene ID" value="PSU_v2.g12382"/>
</dbReference>
<keyword evidence="1" id="KW-1185">Reference proteome</keyword>
<evidence type="ECO:0000313" key="1">
    <source>
        <dbReference type="Proteomes" id="UP000887577"/>
    </source>
</evidence>
<organism evidence="1 2">
    <name type="scientific">Panagrolaimus superbus</name>
    <dbReference type="NCBI Taxonomy" id="310955"/>
    <lineage>
        <taxon>Eukaryota</taxon>
        <taxon>Metazoa</taxon>
        <taxon>Ecdysozoa</taxon>
        <taxon>Nematoda</taxon>
        <taxon>Chromadorea</taxon>
        <taxon>Rhabditida</taxon>
        <taxon>Tylenchina</taxon>
        <taxon>Panagrolaimomorpha</taxon>
        <taxon>Panagrolaimoidea</taxon>
        <taxon>Panagrolaimidae</taxon>
        <taxon>Panagrolaimus</taxon>
    </lineage>
</organism>
<proteinExistence type="predicted"/>
<dbReference type="Proteomes" id="UP000887577">
    <property type="component" value="Unplaced"/>
</dbReference>
<name>A0A914XZJ4_9BILA</name>